<evidence type="ECO:0000313" key="2">
    <source>
        <dbReference type="Proteomes" id="UP000505355"/>
    </source>
</evidence>
<dbReference type="RefSeq" id="WP_173414018.1">
    <property type="nucleotide sequence ID" value="NZ_CP054139.1"/>
</dbReference>
<gene>
    <name evidence="1" type="ORF">HQ865_05990</name>
</gene>
<dbReference type="AlphaFoldDB" id="A0A7D4Q9G3"/>
<proteinExistence type="predicted"/>
<protein>
    <submittedName>
        <fullName evidence="1">Uncharacterized protein</fullName>
    </submittedName>
</protein>
<name>A0A7D4Q9G3_9SPHI</name>
<dbReference type="Proteomes" id="UP000505355">
    <property type="component" value="Chromosome"/>
</dbReference>
<keyword evidence="2" id="KW-1185">Reference proteome</keyword>
<sequence length="160" mass="18362">MTIYEILDRFHTENDINTETIAAFQADTALRKELISYSRQNKDRAFALALLDKFITTRRQPDGIMPAEDLMLACFNLGLQNHIEDCLKIWDAKTIDFDTYCGLDIQLVPFAGVTDTISFLQKQNSDEALKALTYICECDACGDFDELDEYFSAKTFPWFI</sequence>
<reference evidence="1 2" key="1">
    <citation type="submission" date="2020-05" db="EMBL/GenBank/DDBJ databases">
        <title>Mucilaginibacter mali sp. nov.</title>
        <authorList>
            <person name="Kim H.S."/>
            <person name="Lee K.C."/>
            <person name="Suh M.K."/>
            <person name="Kim J.-S."/>
            <person name="Han K.-I."/>
            <person name="Eom M.K."/>
            <person name="Shin Y.K."/>
            <person name="Lee J.-S."/>
        </authorList>
    </citation>
    <scope>NUCLEOTIDE SEQUENCE [LARGE SCALE GENOMIC DNA]</scope>
    <source>
        <strain evidence="1 2">G2-14</strain>
    </source>
</reference>
<dbReference type="KEGG" id="mmab:HQ865_05990"/>
<organism evidence="1 2">
    <name type="scientific">Mucilaginibacter mali</name>
    <dbReference type="NCBI Taxonomy" id="2740462"/>
    <lineage>
        <taxon>Bacteria</taxon>
        <taxon>Pseudomonadati</taxon>
        <taxon>Bacteroidota</taxon>
        <taxon>Sphingobacteriia</taxon>
        <taxon>Sphingobacteriales</taxon>
        <taxon>Sphingobacteriaceae</taxon>
        <taxon>Mucilaginibacter</taxon>
    </lineage>
</organism>
<accession>A0A7D4Q9G3</accession>
<evidence type="ECO:0000313" key="1">
    <source>
        <dbReference type="EMBL" id="QKJ29324.1"/>
    </source>
</evidence>
<dbReference type="EMBL" id="CP054139">
    <property type="protein sequence ID" value="QKJ29324.1"/>
    <property type="molecule type" value="Genomic_DNA"/>
</dbReference>